<feature type="compositionally biased region" description="Pro residues" evidence="1">
    <location>
        <begin position="335"/>
        <end position="348"/>
    </location>
</feature>
<reference evidence="2" key="1">
    <citation type="submission" date="2023-03" db="EMBL/GenBank/DDBJ databases">
        <title>Massive genome expansion in bonnet fungi (Mycena s.s.) driven by repeated elements and novel gene families across ecological guilds.</title>
        <authorList>
            <consortium name="Lawrence Berkeley National Laboratory"/>
            <person name="Harder C.B."/>
            <person name="Miyauchi S."/>
            <person name="Viragh M."/>
            <person name="Kuo A."/>
            <person name="Thoen E."/>
            <person name="Andreopoulos B."/>
            <person name="Lu D."/>
            <person name="Skrede I."/>
            <person name="Drula E."/>
            <person name="Henrissat B."/>
            <person name="Morin E."/>
            <person name="Kohler A."/>
            <person name="Barry K."/>
            <person name="LaButti K."/>
            <person name="Morin E."/>
            <person name="Salamov A."/>
            <person name="Lipzen A."/>
            <person name="Mereny Z."/>
            <person name="Hegedus B."/>
            <person name="Baldrian P."/>
            <person name="Stursova M."/>
            <person name="Weitz H."/>
            <person name="Taylor A."/>
            <person name="Grigoriev I.V."/>
            <person name="Nagy L.G."/>
            <person name="Martin F."/>
            <person name="Kauserud H."/>
        </authorList>
    </citation>
    <scope>NUCLEOTIDE SEQUENCE</scope>
    <source>
        <strain evidence="2">CBHHK067</strain>
    </source>
</reference>
<organism evidence="2 3">
    <name type="scientific">Mycena rosella</name>
    <name type="common">Pink bonnet</name>
    <name type="synonym">Agaricus rosellus</name>
    <dbReference type="NCBI Taxonomy" id="1033263"/>
    <lineage>
        <taxon>Eukaryota</taxon>
        <taxon>Fungi</taxon>
        <taxon>Dikarya</taxon>
        <taxon>Basidiomycota</taxon>
        <taxon>Agaricomycotina</taxon>
        <taxon>Agaricomycetes</taxon>
        <taxon>Agaricomycetidae</taxon>
        <taxon>Agaricales</taxon>
        <taxon>Marasmiineae</taxon>
        <taxon>Mycenaceae</taxon>
        <taxon>Mycena</taxon>
    </lineage>
</organism>
<name>A0AAD7DVU0_MYCRO</name>
<evidence type="ECO:0000313" key="3">
    <source>
        <dbReference type="Proteomes" id="UP001221757"/>
    </source>
</evidence>
<comment type="caution">
    <text evidence="2">The sequence shown here is derived from an EMBL/GenBank/DDBJ whole genome shotgun (WGS) entry which is preliminary data.</text>
</comment>
<gene>
    <name evidence="2" type="ORF">B0H17DRAFT_1047030</name>
</gene>
<feature type="compositionally biased region" description="Low complexity" evidence="1">
    <location>
        <begin position="349"/>
        <end position="362"/>
    </location>
</feature>
<proteinExistence type="predicted"/>
<feature type="compositionally biased region" description="Basic and acidic residues" evidence="1">
    <location>
        <begin position="562"/>
        <end position="576"/>
    </location>
</feature>
<feature type="compositionally biased region" description="Basic and acidic residues" evidence="1">
    <location>
        <begin position="419"/>
        <end position="443"/>
    </location>
</feature>
<feature type="compositionally biased region" description="Basic and acidic residues" evidence="1">
    <location>
        <begin position="247"/>
        <end position="334"/>
    </location>
</feature>
<feature type="region of interest" description="Disordered" evidence="1">
    <location>
        <begin position="542"/>
        <end position="619"/>
    </location>
</feature>
<evidence type="ECO:0000313" key="2">
    <source>
        <dbReference type="EMBL" id="KAJ7700344.1"/>
    </source>
</evidence>
<feature type="compositionally biased region" description="Low complexity" evidence="1">
    <location>
        <begin position="449"/>
        <end position="467"/>
    </location>
</feature>
<feature type="compositionally biased region" description="Polar residues" evidence="1">
    <location>
        <begin position="363"/>
        <end position="381"/>
    </location>
</feature>
<feature type="compositionally biased region" description="Low complexity" evidence="1">
    <location>
        <begin position="547"/>
        <end position="558"/>
    </location>
</feature>
<evidence type="ECO:0000256" key="1">
    <source>
        <dbReference type="SAM" id="MobiDB-lite"/>
    </source>
</evidence>
<protein>
    <submittedName>
        <fullName evidence="2">Uncharacterized protein</fullName>
    </submittedName>
</protein>
<dbReference type="Proteomes" id="UP001221757">
    <property type="component" value="Unassembled WGS sequence"/>
</dbReference>
<feature type="region of interest" description="Disordered" evidence="1">
    <location>
        <begin position="247"/>
        <end position="522"/>
    </location>
</feature>
<dbReference type="EMBL" id="JARKIE010000020">
    <property type="protein sequence ID" value="KAJ7700344.1"/>
    <property type="molecule type" value="Genomic_DNA"/>
</dbReference>
<dbReference type="AlphaFoldDB" id="A0AAD7DVU0"/>
<keyword evidence="3" id="KW-1185">Reference proteome</keyword>
<sequence length="619" mass="68867">MRGCPEVKKLAKAPRISSLHFRRQTPGSATNVAFSNAKRRLDPDHPPGGHPKDKGFVWARSATAPFKLGAIPMGLLGKPETSFFAQEFDSFNARVARGASEEGGGVAPMRLHDPRHNRLPMSLQVATRKEIRPTQRSRILRRFKTALTLVATRAADAREVKGRLQLVFDDKGAEGHWILHGACYVAFVGDVLLKGWYVGWTYLLRPSLELYRMPYPEMVQLLRPMLRDIWTRGTSIEAEWAERVRALSRPRRDAPRQRDTWRDSPPRRESPQSESHERLPRAKWQESNDRPPRDTWREREAPPRDNSRDSPLRGEWKESAQSASHDRPPRDNWRDPPPPPPQRQPPAARPRNPSNANSNAPRTSSLYDRLTSSPSPPSSVEQRPAPARRSESFSGREPFDPRGAPSRAQSQFQPTPDWRTTRGPRDPIARDPAPRPPRSHDLPAFDPLPSRGAPPSASTRPASAPRAPQDPEAPAFPRRPTSRTPLTPEPELDALPADPAFDPFPTVSVRVPSAPSSAKPPDWWAIGRAIEEGVGKVVEVRADAVGPAPSTSTPTSASNPRPDFKPVPKENEKEQSVQRQSRVMDMLYRGDGDAVRPPAGNGNAGGKMRPGTVGRPRGK</sequence>
<feature type="compositionally biased region" description="Low complexity" evidence="1">
    <location>
        <begin position="493"/>
        <end position="521"/>
    </location>
</feature>
<accession>A0AAD7DVU0</accession>